<dbReference type="Proteomes" id="UP000275473">
    <property type="component" value="Unassembled WGS sequence"/>
</dbReference>
<organism evidence="1 2">
    <name type="scientific">Planococcus salinus</name>
    <dbReference type="NCBI Taxonomy" id="1848460"/>
    <lineage>
        <taxon>Bacteria</taxon>
        <taxon>Bacillati</taxon>
        <taxon>Bacillota</taxon>
        <taxon>Bacilli</taxon>
        <taxon>Bacillales</taxon>
        <taxon>Caryophanaceae</taxon>
        <taxon>Planococcus</taxon>
    </lineage>
</organism>
<keyword evidence="2" id="KW-1185">Reference proteome</keyword>
<evidence type="ECO:0000313" key="1">
    <source>
        <dbReference type="EMBL" id="RNF39758.1"/>
    </source>
</evidence>
<name>A0A3M8P7T8_9BACL</name>
<gene>
    <name evidence="1" type="ORF">EEX84_07265</name>
</gene>
<proteinExistence type="predicted"/>
<reference evidence="1 2" key="1">
    <citation type="journal article" date="2018" name="Int. J. Syst. Evol. Microbiol.">
        <title>Planococcus salinus sp. nov., a moderately halophilic bacterium isolated from a saline-alkali soil.</title>
        <authorList>
            <person name="Gan L."/>
        </authorList>
    </citation>
    <scope>NUCLEOTIDE SEQUENCE [LARGE SCALE GENOMIC DNA]</scope>
    <source>
        <strain evidence="1 2">LCB217</strain>
    </source>
</reference>
<dbReference type="RefSeq" id="WP_123164953.1">
    <property type="nucleotide sequence ID" value="NZ_RIAX01000004.1"/>
</dbReference>
<comment type="caution">
    <text evidence="1">The sequence shown here is derived from an EMBL/GenBank/DDBJ whole genome shotgun (WGS) entry which is preliminary data.</text>
</comment>
<evidence type="ECO:0000313" key="2">
    <source>
        <dbReference type="Proteomes" id="UP000275473"/>
    </source>
</evidence>
<dbReference type="AlphaFoldDB" id="A0A3M8P7T8"/>
<protein>
    <submittedName>
        <fullName evidence="1">Uncharacterized protein</fullName>
    </submittedName>
</protein>
<dbReference type="OrthoDB" id="2339732at2"/>
<sequence length="294" mass="33645">MRVKVRNFPHPVLNPVSDDFLKGFFKGEIIEQTEENDMLEFNINLSLNNPDLQNLIQTKKVSFNIHFECNSTMQRLTFSEYQPVFKISIAKELLNKKVDVNFFILADQKIENYTNLDAHPDYAGVKFGIQKGDILAFSESQTIYIEKQPMSNTNSIFKVSKATDPKAPSISISLSENQIEIGIPEASYEKVGHLQAYGDDCNKILISMLYLPALIDTLFNVQDIARRDDYGLEEIAGLDWYRTLEKRLQKMGYNIAELNFEEITQISYDLLNSSSEAPLVSLENIIYNREGDDD</sequence>
<dbReference type="EMBL" id="RIAX01000004">
    <property type="protein sequence ID" value="RNF39758.1"/>
    <property type="molecule type" value="Genomic_DNA"/>
</dbReference>
<accession>A0A3M8P7T8</accession>